<evidence type="ECO:0000313" key="2">
    <source>
        <dbReference type="EMBL" id="SNC72051.1"/>
    </source>
</evidence>
<keyword evidence="3" id="KW-1185">Reference proteome</keyword>
<dbReference type="Proteomes" id="UP000198122">
    <property type="component" value="Unassembled WGS sequence"/>
</dbReference>
<dbReference type="EMBL" id="FYEZ01000002">
    <property type="protein sequence ID" value="SNC72051.1"/>
    <property type="molecule type" value="Genomic_DNA"/>
</dbReference>
<dbReference type="AlphaFoldDB" id="A0A212U1Q0"/>
<name>A0A212U1Q0_9MICO</name>
<reference evidence="2 3" key="1">
    <citation type="submission" date="2017-06" db="EMBL/GenBank/DDBJ databases">
        <authorList>
            <person name="Kim H.J."/>
            <person name="Triplett B.A."/>
        </authorList>
    </citation>
    <scope>NUCLEOTIDE SEQUENCE [LARGE SCALE GENOMIC DNA]</scope>
    <source>
        <strain evidence="2 3">DSM 22179</strain>
    </source>
</reference>
<accession>A0A212U1Q0</accession>
<evidence type="ECO:0000313" key="3">
    <source>
        <dbReference type="Proteomes" id="UP000198122"/>
    </source>
</evidence>
<dbReference type="SUPFAM" id="SSF52833">
    <property type="entry name" value="Thioredoxin-like"/>
    <property type="match status" value="1"/>
</dbReference>
<evidence type="ECO:0000259" key="1">
    <source>
        <dbReference type="Pfam" id="PF00085"/>
    </source>
</evidence>
<proteinExistence type="predicted"/>
<sequence length="127" mass="13909">MKVRTLTDETFEPEVAAADVAVVVITDEFCDACQEYHRALQQVADTMDGEAAFFDVTAQSAPQVFASSGVTTWPTTVIFREGMLLHLESGVYTAENLEQLVRLFAEADIEEMRQAVTEQGTTVIGAD</sequence>
<gene>
    <name evidence="2" type="ORF">SAMN05445756_1709</name>
</gene>
<organism evidence="2 3">
    <name type="scientific">Kytococcus aerolatus</name>
    <dbReference type="NCBI Taxonomy" id="592308"/>
    <lineage>
        <taxon>Bacteria</taxon>
        <taxon>Bacillati</taxon>
        <taxon>Actinomycetota</taxon>
        <taxon>Actinomycetes</taxon>
        <taxon>Micrococcales</taxon>
        <taxon>Kytococcaceae</taxon>
        <taxon>Kytococcus</taxon>
    </lineage>
</organism>
<feature type="domain" description="Thioredoxin" evidence="1">
    <location>
        <begin position="3"/>
        <end position="101"/>
    </location>
</feature>
<dbReference type="InterPro" id="IPR036249">
    <property type="entry name" value="Thioredoxin-like_sf"/>
</dbReference>
<protein>
    <submittedName>
        <fullName evidence="2">Thioredoxin</fullName>
    </submittedName>
</protein>
<dbReference type="InterPro" id="IPR013766">
    <property type="entry name" value="Thioredoxin_domain"/>
</dbReference>
<dbReference type="Pfam" id="PF00085">
    <property type="entry name" value="Thioredoxin"/>
    <property type="match status" value="1"/>
</dbReference>
<dbReference type="CDD" id="cd02947">
    <property type="entry name" value="TRX_family"/>
    <property type="match status" value="1"/>
</dbReference>
<dbReference type="Gene3D" id="3.40.30.10">
    <property type="entry name" value="Glutaredoxin"/>
    <property type="match status" value="1"/>
</dbReference>